<gene>
    <name evidence="6" type="ORF">P0082_06980</name>
</gene>
<dbReference type="InterPro" id="IPR019734">
    <property type="entry name" value="TPR_rpt"/>
</dbReference>
<feature type="repeat" description="TPR" evidence="3">
    <location>
        <begin position="83"/>
        <end position="116"/>
    </location>
</feature>
<dbReference type="SMART" id="SM00671">
    <property type="entry name" value="SEL1"/>
    <property type="match status" value="6"/>
</dbReference>
<name>A0ABY8ME12_9SPIO</name>
<dbReference type="Pfam" id="PF00515">
    <property type="entry name" value="TPR_1"/>
    <property type="match status" value="1"/>
</dbReference>
<dbReference type="PANTHER" id="PTHR44858:SF1">
    <property type="entry name" value="UDP-N-ACETYLGLUCOSAMINE--PEPTIDE N-ACETYLGLUCOSAMINYLTRANSFERASE SPINDLY-RELATED"/>
    <property type="match status" value="1"/>
</dbReference>
<dbReference type="Gene3D" id="3.30.460.10">
    <property type="entry name" value="Beta Polymerase, domain 2"/>
    <property type="match status" value="1"/>
</dbReference>
<evidence type="ECO:0000259" key="5">
    <source>
        <dbReference type="SMART" id="SM00954"/>
    </source>
</evidence>
<dbReference type="PROSITE" id="PS50005">
    <property type="entry name" value="TPR"/>
    <property type="match status" value="6"/>
</dbReference>
<dbReference type="RefSeq" id="WP_326926396.1">
    <property type="nucleotide sequence ID" value="NZ_CP123443.1"/>
</dbReference>
<dbReference type="InterPro" id="IPR050498">
    <property type="entry name" value="Ycf3"/>
</dbReference>
<dbReference type="PANTHER" id="PTHR44858">
    <property type="entry name" value="TETRATRICOPEPTIDE REPEAT PROTEIN 6"/>
    <property type="match status" value="1"/>
</dbReference>
<sequence>MRKKTVTEKELNKLKVLASQCKTIENYNGLIEDIEQLYIEGKRIKELLAKLYNNRGGLYKEQAKPEEALAHFNKAIELDPNNANTHYNRGISYYEQGNRELALAHFNKVIELDPKHANAYNSRGNLYKVQGKDKEALIDYNKAIELDPKHAEAYHNRGSLYDEQGNWELALADYNKAIELDPKHPDAYYNRGISYYEQDNRELALADYDKAIKLDPKGAKTYNNRGLLYDNPELAFTDYNKAIELDQKHTNAYNNRGTLHKEQGKYKEALADYNKAIELDSEYISGYYNRGVLYYDQGNPELALTDFNKAGSFELPEYRRVAVELRLFQCLFRLGRQEESEEHLTNCFQQWFELLKKAYSDAIDVKSNTKKGFNKQLREHLRTKAGSDAIHYFRYHYVFVNEVFSFLLGQRIEQGQALHSARLKRLESIVGKLERFPDMQVNRIQDIAGNRLILETQEELDRFAGELRENEPAYLGYVDCKDYITEPKEDGYRSLHLIFRFNFKFGIDSIFAPFKIELQLRTKYQHYWATAVEVIDTFHGSRLKQGKKQAEWSGFFREAGEHIAALERGEASSFPVTQYQARLTELSNIQEQAKINESIPQVETLSQRYYLIEVDKGKIDVRTYRNEEKEKADKRYEELERKAQQGKESYSVFLTSGQSLSQLKELYPNYFADTKNFVSLLKNNTVS</sequence>
<feature type="coiled-coil region" evidence="4">
    <location>
        <begin position="622"/>
        <end position="649"/>
    </location>
</feature>
<evidence type="ECO:0000256" key="1">
    <source>
        <dbReference type="ARBA" id="ARBA00022737"/>
    </source>
</evidence>
<dbReference type="InterPro" id="IPR006597">
    <property type="entry name" value="Sel1-like"/>
</dbReference>
<dbReference type="Proteomes" id="UP001228690">
    <property type="component" value="Chromosome"/>
</dbReference>
<reference evidence="6 7" key="1">
    <citation type="submission" date="2023-04" db="EMBL/GenBank/DDBJ databases">
        <title>Spirochaete genome identified in red abalone sample constitutes a novel genus.</title>
        <authorList>
            <person name="Sharma S.P."/>
            <person name="Purcell C.M."/>
            <person name="Hyde J.R."/>
            <person name="Severin A.J."/>
        </authorList>
    </citation>
    <scope>NUCLEOTIDE SEQUENCE [LARGE SCALE GENOMIC DNA]</scope>
    <source>
        <strain evidence="6 7">SP-2023</strain>
    </source>
</reference>
<feature type="repeat" description="TPR" evidence="3">
    <location>
        <begin position="49"/>
        <end position="82"/>
    </location>
</feature>
<evidence type="ECO:0000313" key="7">
    <source>
        <dbReference type="Proteomes" id="UP001228690"/>
    </source>
</evidence>
<dbReference type="Pfam" id="PF04607">
    <property type="entry name" value="RelA_SpoT"/>
    <property type="match status" value="1"/>
</dbReference>
<dbReference type="CDD" id="cd05399">
    <property type="entry name" value="NT_Rel-Spo_like"/>
    <property type="match status" value="1"/>
</dbReference>
<dbReference type="SUPFAM" id="SSF81301">
    <property type="entry name" value="Nucleotidyltransferase"/>
    <property type="match status" value="1"/>
</dbReference>
<dbReference type="InterPro" id="IPR007685">
    <property type="entry name" value="RelA_SpoT"/>
</dbReference>
<feature type="repeat" description="TPR" evidence="3">
    <location>
        <begin position="151"/>
        <end position="184"/>
    </location>
</feature>
<dbReference type="PROSITE" id="PS50293">
    <property type="entry name" value="TPR_REGION"/>
    <property type="match status" value="6"/>
</dbReference>
<feature type="repeat" description="TPR" evidence="3">
    <location>
        <begin position="185"/>
        <end position="218"/>
    </location>
</feature>
<protein>
    <submittedName>
        <fullName evidence="6">Tetratricopeptide repeat protein</fullName>
    </submittedName>
</protein>
<evidence type="ECO:0000313" key="6">
    <source>
        <dbReference type="EMBL" id="WGK68225.1"/>
    </source>
</evidence>
<feature type="domain" description="RelA/SpoT" evidence="5">
    <location>
        <begin position="421"/>
        <end position="543"/>
    </location>
</feature>
<feature type="repeat" description="TPR" evidence="3">
    <location>
        <begin position="250"/>
        <end position="283"/>
    </location>
</feature>
<evidence type="ECO:0000256" key="4">
    <source>
        <dbReference type="SAM" id="Coils"/>
    </source>
</evidence>
<dbReference type="SUPFAM" id="SSF81901">
    <property type="entry name" value="HCP-like"/>
    <property type="match status" value="1"/>
</dbReference>
<dbReference type="SMART" id="SM00954">
    <property type="entry name" value="RelA_SpoT"/>
    <property type="match status" value="1"/>
</dbReference>
<dbReference type="SMART" id="SM00028">
    <property type="entry name" value="TPR"/>
    <property type="match status" value="8"/>
</dbReference>
<organism evidence="6 7">
    <name type="scientific">Candidatus Haliotispira prima</name>
    <dbReference type="NCBI Taxonomy" id="3034016"/>
    <lineage>
        <taxon>Bacteria</taxon>
        <taxon>Pseudomonadati</taxon>
        <taxon>Spirochaetota</taxon>
        <taxon>Spirochaetia</taxon>
        <taxon>Spirochaetales</taxon>
        <taxon>Spirochaetaceae</taxon>
        <taxon>Candidatus Haliotispira</taxon>
    </lineage>
</organism>
<evidence type="ECO:0000256" key="3">
    <source>
        <dbReference type="PROSITE-ProRule" id="PRU00339"/>
    </source>
</evidence>
<keyword evidence="4" id="KW-0175">Coiled coil</keyword>
<keyword evidence="7" id="KW-1185">Reference proteome</keyword>
<keyword evidence="1" id="KW-0677">Repeat</keyword>
<proteinExistence type="predicted"/>
<feature type="repeat" description="TPR" evidence="3">
    <location>
        <begin position="117"/>
        <end position="150"/>
    </location>
</feature>
<dbReference type="InterPro" id="IPR043519">
    <property type="entry name" value="NT_sf"/>
</dbReference>
<evidence type="ECO:0000256" key="2">
    <source>
        <dbReference type="ARBA" id="ARBA00022803"/>
    </source>
</evidence>
<dbReference type="InterPro" id="IPR011990">
    <property type="entry name" value="TPR-like_helical_dom_sf"/>
</dbReference>
<dbReference type="Gene3D" id="1.25.40.10">
    <property type="entry name" value="Tetratricopeptide repeat domain"/>
    <property type="match status" value="3"/>
</dbReference>
<accession>A0ABY8ME12</accession>
<dbReference type="EMBL" id="CP123443">
    <property type="protein sequence ID" value="WGK68225.1"/>
    <property type="molecule type" value="Genomic_DNA"/>
</dbReference>
<dbReference type="Pfam" id="PF13414">
    <property type="entry name" value="TPR_11"/>
    <property type="match status" value="3"/>
</dbReference>
<keyword evidence="2 3" id="KW-0802">TPR repeat</keyword>